<dbReference type="EMBL" id="FN545185">
    <property type="protein sequence ID" value="CBA72698.1"/>
    <property type="molecule type" value="Genomic_DNA"/>
</dbReference>
<proteinExistence type="inferred from homology"/>
<keyword evidence="8" id="KW-1133">Transmembrane helix</keyword>
<dbReference type="NCBIfam" id="NF008271">
    <property type="entry name" value="PRK11045.1"/>
    <property type="match status" value="1"/>
</dbReference>
<dbReference type="InterPro" id="IPR011250">
    <property type="entry name" value="OMP/PagP_B-barrel"/>
</dbReference>
<evidence type="ECO:0000256" key="1">
    <source>
        <dbReference type="ARBA" id="ARBA00006368"/>
    </source>
</evidence>
<keyword evidence="4 7" id="KW-0472">Membrane</keyword>
<dbReference type="EMBL" id="CP038613">
    <property type="protein sequence ID" value="QBY43863.1"/>
    <property type="molecule type" value="Genomic_DNA"/>
</dbReference>
<dbReference type="KEGG" id="ans:ArsFIN_24350"/>
<evidence type="ECO:0000313" key="11">
    <source>
        <dbReference type="Proteomes" id="UP000295134"/>
    </source>
</evidence>
<feature type="active site" evidence="7">
    <location>
        <position position="76"/>
    </location>
</feature>
<comment type="similarity">
    <text evidence="1 7">Belongs to the lipid A palmitoyltransferase family.</text>
</comment>
<organism evidence="9">
    <name type="scientific">Arsenophonus nasoniae</name>
    <name type="common">son-killer infecting Nasonia vitripennis</name>
    <dbReference type="NCBI Taxonomy" id="638"/>
    <lineage>
        <taxon>Bacteria</taxon>
        <taxon>Pseudomonadati</taxon>
        <taxon>Pseudomonadota</taxon>
        <taxon>Gammaproteobacteria</taxon>
        <taxon>Enterobacterales</taxon>
        <taxon>Morganellaceae</taxon>
        <taxon>Arsenophonus</taxon>
    </lineage>
</organism>
<dbReference type="InterPro" id="IPR009746">
    <property type="entry name" value="LipidA_acyl_PagP"/>
</dbReference>
<evidence type="ECO:0000256" key="6">
    <source>
        <dbReference type="ARBA" id="ARBA00023315"/>
    </source>
</evidence>
<dbReference type="Proteomes" id="UP000295134">
    <property type="component" value="Chromosome"/>
</dbReference>
<keyword evidence="3 7" id="KW-0732">Signal</keyword>
<keyword evidence="6 7" id="KW-0012">Acyltransferase</keyword>
<dbReference type="HAMAP" id="MF_00837">
    <property type="entry name" value="PagP_transferase"/>
    <property type="match status" value="1"/>
</dbReference>
<feature type="site" description="Role in lipopolysaccharide recognition" evidence="7">
    <location>
        <position position="85"/>
    </location>
</feature>
<reference evidence="9" key="1">
    <citation type="journal article" date="2010" name="Insect Mol. Biol.">
        <title>The draft genome sequence of Arsenophonus nasoniae, son-killer bacterium of Nasonia vitripennis, reveals genes associated with virulence and symbiosis.</title>
        <authorList>
            <person name="Wilkes T."/>
            <person name="Darby A.C."/>
            <person name="Choi J."/>
            <person name="Colborne J.K."/>
            <person name="Werren J.H."/>
            <person name="Hurst G.D.D."/>
        </authorList>
    </citation>
    <scope>NUCLEOTIDE SEQUENCE</scope>
</reference>
<comment type="catalytic activity">
    <reaction evidence="7">
        <text>a lipid IVA + a 1,2-diacyl-sn-glycero-3-phosphocholine = a lipid IVB + a 2-acyl-sn-glycero-3-phosphocholine</text>
        <dbReference type="Rhea" id="RHEA:74279"/>
        <dbReference type="ChEBI" id="CHEBI:57643"/>
        <dbReference type="ChEBI" id="CHEBI:57875"/>
        <dbReference type="ChEBI" id="CHEBI:176425"/>
        <dbReference type="ChEBI" id="CHEBI:193143"/>
        <dbReference type="EC" id="2.3.1.251"/>
    </reaction>
</comment>
<keyword evidence="5 7" id="KW-0998">Cell outer membrane</keyword>
<dbReference type="EC" id="2.3.1.251" evidence="7"/>
<evidence type="ECO:0000256" key="7">
    <source>
        <dbReference type="HAMAP-Rule" id="MF_00837"/>
    </source>
</evidence>
<dbReference type="RefSeq" id="WP_276324667.1">
    <property type="nucleotide sequence ID" value="NZ_CP038613.1"/>
</dbReference>
<keyword evidence="2 7" id="KW-0808">Transferase</keyword>
<evidence type="ECO:0000256" key="5">
    <source>
        <dbReference type="ARBA" id="ARBA00023237"/>
    </source>
</evidence>
<evidence type="ECO:0000256" key="4">
    <source>
        <dbReference type="ARBA" id="ARBA00023136"/>
    </source>
</evidence>
<accession>D2TYX7</accession>
<dbReference type="AlphaFoldDB" id="D2TYX7"/>
<evidence type="ECO:0000313" key="10">
    <source>
        <dbReference type="EMBL" id="QBY43863.1"/>
    </source>
</evidence>
<dbReference type="PROSITE" id="PS51257">
    <property type="entry name" value="PROKAR_LIPOPROTEIN"/>
    <property type="match status" value="1"/>
</dbReference>
<reference evidence="10 11" key="2">
    <citation type="submission" date="2019-03" db="EMBL/GenBank/DDBJ databases">
        <title>Long-read sequencing reveals hyperdense prophage content in a complex bacterial symbiont genome.</title>
        <authorList>
            <person name="Frost C.L."/>
            <person name="Siozios S."/>
            <person name="Nadal-Jimenez P."/>
            <person name="Brockhurst M.A."/>
            <person name="King K.C."/>
            <person name="Darby A.C."/>
            <person name="Hurst G.D.D."/>
        </authorList>
    </citation>
    <scope>NUCLEOTIDE SEQUENCE [LARGE SCALE GENOMIC DNA]</scope>
    <source>
        <strain evidence="10 11">FIN</strain>
    </source>
</reference>
<feature type="transmembrane region" description="Helical" evidence="8">
    <location>
        <begin position="12"/>
        <end position="31"/>
    </location>
</feature>
<comment type="subunit">
    <text evidence="7">Homodimer.</text>
</comment>
<evidence type="ECO:0000256" key="2">
    <source>
        <dbReference type="ARBA" id="ARBA00022679"/>
    </source>
</evidence>
<sequence length="205" mass="24072">MDFRINQKRFINIVFVGILVSCCIFPTYIIAISNSANHIDTRSSKPFSLGERFTYNINKIWNSYHYEIYLPFLIWHNRLTYDNKKISGYNETPWGLGIGKCHFDQNSNWHSIYAMAFADSHNKVQPIVGYGFQKIWRPSNFDEFRLGAGFTLSITARNEYWYLAIPLPLPIASIEYKQLSIQATYVPGTYNNGNVLFAWLRWQWK</sequence>
<dbReference type="Gene3D" id="2.40.160.20">
    <property type="match status" value="1"/>
</dbReference>
<dbReference type="GO" id="GO:0009245">
    <property type="term" value="P:lipid A biosynthetic process"/>
    <property type="evidence" value="ECO:0007669"/>
    <property type="project" value="UniProtKB-UniRule"/>
</dbReference>
<comment type="catalytic activity">
    <reaction evidence="7">
        <text>a lipid A + a 1,2-diacyl-sn-glycero-3-phosphocholine = a hepta-acyl lipid A + a 2-acyl-sn-glycero-3-phosphocholine</text>
        <dbReference type="Rhea" id="RHEA:74275"/>
        <dbReference type="ChEBI" id="CHEBI:57643"/>
        <dbReference type="ChEBI" id="CHEBI:57875"/>
        <dbReference type="ChEBI" id="CHEBI:193141"/>
        <dbReference type="ChEBI" id="CHEBI:193142"/>
        <dbReference type="EC" id="2.3.1.251"/>
    </reaction>
</comment>
<dbReference type="SUPFAM" id="SSF56925">
    <property type="entry name" value="OMPA-like"/>
    <property type="match status" value="1"/>
</dbReference>
<feature type="active site" evidence="7">
    <location>
        <position position="119"/>
    </location>
</feature>
<evidence type="ECO:0000256" key="3">
    <source>
        <dbReference type="ARBA" id="ARBA00022729"/>
    </source>
</evidence>
<name>D2TYX7_9GAMM</name>
<comment type="catalytic activity">
    <reaction evidence="7">
        <text>a lipid IIA + a 1,2-diacyl-sn-glycero-3-phosphocholine = a lipid IIB + a 2-acyl-sn-glycero-3-phosphocholine</text>
        <dbReference type="Rhea" id="RHEA:74283"/>
        <dbReference type="ChEBI" id="CHEBI:57643"/>
        <dbReference type="ChEBI" id="CHEBI:57875"/>
        <dbReference type="ChEBI" id="CHEBI:193144"/>
        <dbReference type="ChEBI" id="CHEBI:193145"/>
        <dbReference type="EC" id="2.3.1.251"/>
    </reaction>
</comment>
<evidence type="ECO:0000256" key="8">
    <source>
        <dbReference type="SAM" id="Phobius"/>
    </source>
</evidence>
<gene>
    <name evidence="7 10" type="primary">pagP</name>
    <name evidence="9" type="ORF">ARN_13650</name>
    <name evidence="10" type="ORF">ArsFIN_24350</name>
</gene>
<dbReference type="GeneID" id="96877477"/>
<evidence type="ECO:0000313" key="9">
    <source>
        <dbReference type="EMBL" id="CBA72698.1"/>
    </source>
</evidence>
<dbReference type="Pfam" id="PF07017">
    <property type="entry name" value="PagP"/>
    <property type="match status" value="1"/>
</dbReference>
<feature type="active site" evidence="7">
    <location>
        <position position="120"/>
    </location>
</feature>
<protein>
    <recommendedName>
        <fullName evidence="7">Lipid A acyltransferase PagP</fullName>
        <ecNumber evidence="7">2.3.1.251</ecNumber>
    </recommendedName>
    <alternativeName>
        <fullName evidence="7">Lipid A acylation protein</fullName>
    </alternativeName>
</protein>
<dbReference type="GO" id="GO:0009279">
    <property type="term" value="C:cell outer membrane"/>
    <property type="evidence" value="ECO:0007669"/>
    <property type="project" value="UniProtKB-SubCell"/>
</dbReference>
<keyword evidence="8" id="KW-0812">Transmembrane</keyword>
<feature type="site" description="Role in the phospholipid gating" evidence="7">
    <location>
        <position position="190"/>
    </location>
</feature>
<comment type="function">
    <text evidence="7">Transfers a fatty acid residue from the sn-1 position of a phospholipid to the N-linked hydroxyfatty acid chain on the proximal unit of lipid A or its precursors.</text>
</comment>
<comment type="subcellular location">
    <subcellularLocation>
        <location evidence="7">Cell outer membrane</location>
        <topology evidence="7">Lipid-anchor</topology>
    </subcellularLocation>
</comment>
<dbReference type="GO" id="GO:0016746">
    <property type="term" value="F:acyltransferase activity"/>
    <property type="evidence" value="ECO:0007669"/>
    <property type="project" value="UniProtKB-UniRule"/>
</dbReference>